<dbReference type="GO" id="GO:0016788">
    <property type="term" value="F:hydrolase activity, acting on ester bonds"/>
    <property type="evidence" value="ECO:0007669"/>
    <property type="project" value="UniProtKB-ARBA"/>
</dbReference>
<dbReference type="OrthoDB" id="9807687at2"/>
<evidence type="ECO:0000259" key="1">
    <source>
        <dbReference type="Pfam" id="PF08885"/>
    </source>
</evidence>
<gene>
    <name evidence="2" type="ORF">EHV08_09755</name>
</gene>
<name>A0A432LMD8_9BACT</name>
<dbReference type="Gene3D" id="3.40.50.1110">
    <property type="entry name" value="SGNH hydrolase"/>
    <property type="match status" value="1"/>
</dbReference>
<evidence type="ECO:0000313" key="2">
    <source>
        <dbReference type="EMBL" id="RUL60003.1"/>
    </source>
</evidence>
<dbReference type="SUPFAM" id="SSF52266">
    <property type="entry name" value="SGNH hydrolase"/>
    <property type="match status" value="1"/>
</dbReference>
<accession>A0A432LMD8</accession>
<evidence type="ECO:0000313" key="3">
    <source>
        <dbReference type="Proteomes" id="UP000278983"/>
    </source>
</evidence>
<dbReference type="AlphaFoldDB" id="A0A432LMD8"/>
<dbReference type="Pfam" id="PF08885">
    <property type="entry name" value="GSCFA"/>
    <property type="match status" value="1"/>
</dbReference>
<dbReference type="EMBL" id="RYYU01000001">
    <property type="protein sequence ID" value="RUL60003.1"/>
    <property type="molecule type" value="Genomic_DNA"/>
</dbReference>
<comment type="caution">
    <text evidence="2">The sequence shown here is derived from an EMBL/GenBank/DDBJ whole genome shotgun (WGS) entry which is preliminary data.</text>
</comment>
<protein>
    <submittedName>
        <fullName evidence="2">GSCFA family protein</fullName>
    </submittedName>
</protein>
<dbReference type="Proteomes" id="UP000278983">
    <property type="component" value="Unassembled WGS sequence"/>
</dbReference>
<organism evidence="2 3">
    <name type="scientific">Prevotella koreensis</name>
    <dbReference type="NCBI Taxonomy" id="2490854"/>
    <lineage>
        <taxon>Bacteria</taxon>
        <taxon>Pseudomonadati</taxon>
        <taxon>Bacteroidota</taxon>
        <taxon>Bacteroidia</taxon>
        <taxon>Bacteroidales</taxon>
        <taxon>Prevotellaceae</taxon>
        <taxon>Prevotella</taxon>
    </lineage>
</organism>
<reference evidence="2 3" key="1">
    <citation type="submission" date="2018-12" db="EMBL/GenBank/DDBJ databases">
        <title>Genome sequencing of Prevotella sp. KCOM 3155 (= JS262).</title>
        <authorList>
            <person name="Kook J.-K."/>
            <person name="Park S.-N."/>
            <person name="Lim Y.K."/>
        </authorList>
    </citation>
    <scope>NUCLEOTIDE SEQUENCE [LARGE SCALE GENOMIC DNA]</scope>
    <source>
        <strain evidence="2 3">KCOM 3155</strain>
    </source>
</reference>
<proteinExistence type="predicted"/>
<dbReference type="RefSeq" id="WP_126679098.1">
    <property type="nucleotide sequence ID" value="NZ_RYYU01000001.1"/>
</dbReference>
<keyword evidence="3" id="KW-1185">Reference proteome</keyword>
<dbReference type="InterPro" id="IPR014982">
    <property type="entry name" value="GSCFA"/>
</dbReference>
<sequence length="283" mass="33423">MEFRTEVRIDGPTWKIGPCESVFFVGSCFADNIGMRFKEEGFPVVVNPYGTMYNPASVLHTVERYLSEAADRKQERIDTCFITLGTNRIYILKETGEIVDNCRKRPQKLFEERELTVDECACYLKKAVEILHRNNPDIHIVFTVSPIRYRKYGYHESRLAKATLLLATRDVIDNANSRLFYFPAYEIQNDELRDYRFYEQDMIHPSGQAVEYIWERLVESCFSPETKHYLDEWRPLKEAIGHRPFNSESEEYRLFMQKTREKITAFSEKYPNFALVTEDDKPL</sequence>
<feature type="domain" description="GSCFA" evidence="1">
    <location>
        <begin position="70"/>
        <end position="216"/>
    </location>
</feature>
<dbReference type="InterPro" id="IPR036514">
    <property type="entry name" value="SGNH_hydro_sf"/>
</dbReference>